<evidence type="ECO:0000256" key="2">
    <source>
        <dbReference type="SAM" id="MobiDB-lite"/>
    </source>
</evidence>
<dbReference type="NCBIfam" id="TIGR01420">
    <property type="entry name" value="pilT_fam"/>
    <property type="match status" value="1"/>
</dbReference>
<dbReference type="Gene3D" id="3.30.450.90">
    <property type="match status" value="1"/>
</dbReference>
<evidence type="ECO:0000259" key="3">
    <source>
        <dbReference type="PROSITE" id="PS00662"/>
    </source>
</evidence>
<dbReference type="InterPro" id="IPR001482">
    <property type="entry name" value="T2SS/T4SS_dom"/>
</dbReference>
<dbReference type="PANTHER" id="PTHR30486">
    <property type="entry name" value="TWITCHING MOTILITY PROTEIN PILT"/>
    <property type="match status" value="1"/>
</dbReference>
<accession>A0ABQ2PQ06</accession>
<organism evidence="4 5">
    <name type="scientific">Silvimonas amylolytica</name>
    <dbReference type="NCBI Taxonomy" id="449663"/>
    <lineage>
        <taxon>Bacteria</taxon>
        <taxon>Pseudomonadati</taxon>
        <taxon>Pseudomonadota</taxon>
        <taxon>Betaproteobacteria</taxon>
        <taxon>Neisseriales</taxon>
        <taxon>Chitinibacteraceae</taxon>
        <taxon>Silvimonas</taxon>
    </lineage>
</organism>
<protein>
    <submittedName>
        <fullName evidence="4">Twitching motility protein PilT</fullName>
    </submittedName>
</protein>
<dbReference type="EMBL" id="BMLY01000006">
    <property type="protein sequence ID" value="GGP27505.1"/>
    <property type="molecule type" value="Genomic_DNA"/>
</dbReference>
<dbReference type="InterPro" id="IPR006321">
    <property type="entry name" value="PilT/PilU"/>
</dbReference>
<sequence length="388" mass="43314">MNDREGVAVNLMPFFKLMSERQASDLFLSANAPITIKIQGVCYPVNNQVLGADHVKQLVYQIMNPQQIARFEKDLELNMGMALEGVGSFRINVFKSRGSVAMVVRFIKPNAATLEELRMPGLLKDLVMEKRGIILVVGATGSGKSSTVSAMLEHRNQNHSGHILTMEDPIEYLYTHKKSLVNQREVGVDTHSFNDALKNAMREAPDVLMIGEMRDRETVTYAMQYAQAGHLCISTLHANNSYHSLARMVNFFPQEARESLLYDLSTSLKAIISQRLIRNKQGKLIPAVEILLNTARISELIRDGHLSDIKEAMEQSLAEGSQTFEQSLYRLYRAGEVDLDEALRNADSATNLSWMVNNAQTVEEQDAASSKKSGEPEAADLNFNISLH</sequence>
<gene>
    <name evidence="4" type="primary">uptC</name>
    <name evidence="4" type="ORF">GCM10010971_33240</name>
</gene>
<dbReference type="Pfam" id="PF00437">
    <property type="entry name" value="T2SSE"/>
    <property type="match status" value="1"/>
</dbReference>
<dbReference type="Gene3D" id="3.40.50.300">
    <property type="entry name" value="P-loop containing nucleotide triphosphate hydrolases"/>
    <property type="match status" value="1"/>
</dbReference>
<feature type="domain" description="Bacterial type II secretion system protein E" evidence="3">
    <location>
        <begin position="201"/>
        <end position="215"/>
    </location>
</feature>
<evidence type="ECO:0000313" key="5">
    <source>
        <dbReference type="Proteomes" id="UP000621859"/>
    </source>
</evidence>
<dbReference type="CDD" id="cd01131">
    <property type="entry name" value="PilT"/>
    <property type="match status" value="1"/>
</dbReference>
<dbReference type="PROSITE" id="PS00662">
    <property type="entry name" value="T2SP_E"/>
    <property type="match status" value="1"/>
</dbReference>
<proteinExistence type="inferred from homology"/>
<dbReference type="Proteomes" id="UP000621859">
    <property type="component" value="Unassembled WGS sequence"/>
</dbReference>
<dbReference type="PANTHER" id="PTHR30486:SF12">
    <property type="entry name" value="TYPE IV PILUS ATPASE PILU"/>
    <property type="match status" value="1"/>
</dbReference>
<keyword evidence="5" id="KW-1185">Reference proteome</keyword>
<name>A0ABQ2PQ06_9NEIS</name>
<feature type="region of interest" description="Disordered" evidence="2">
    <location>
        <begin position="363"/>
        <end position="388"/>
    </location>
</feature>
<dbReference type="InterPro" id="IPR050921">
    <property type="entry name" value="T4SS_GSP_E_ATPase"/>
</dbReference>
<dbReference type="InterPro" id="IPR027417">
    <property type="entry name" value="P-loop_NTPase"/>
</dbReference>
<comment type="similarity">
    <text evidence="1">Belongs to the GSP E family.</text>
</comment>
<dbReference type="SUPFAM" id="SSF52540">
    <property type="entry name" value="P-loop containing nucleoside triphosphate hydrolases"/>
    <property type="match status" value="1"/>
</dbReference>
<evidence type="ECO:0000256" key="1">
    <source>
        <dbReference type="ARBA" id="ARBA00006611"/>
    </source>
</evidence>
<comment type="caution">
    <text evidence="4">The sequence shown here is derived from an EMBL/GenBank/DDBJ whole genome shotgun (WGS) entry which is preliminary data.</text>
</comment>
<reference evidence="5" key="1">
    <citation type="journal article" date="2019" name="Int. J. Syst. Evol. Microbiol.">
        <title>The Global Catalogue of Microorganisms (GCM) 10K type strain sequencing project: providing services to taxonomists for standard genome sequencing and annotation.</title>
        <authorList>
            <consortium name="The Broad Institute Genomics Platform"/>
            <consortium name="The Broad Institute Genome Sequencing Center for Infectious Disease"/>
            <person name="Wu L."/>
            <person name="Ma J."/>
        </authorList>
    </citation>
    <scope>NUCLEOTIDE SEQUENCE [LARGE SCALE GENOMIC DNA]</scope>
    <source>
        <strain evidence="5">CGMCC 1.8860</strain>
    </source>
</reference>
<evidence type="ECO:0000313" key="4">
    <source>
        <dbReference type="EMBL" id="GGP27505.1"/>
    </source>
</evidence>